<comment type="caution">
    <text evidence="1">The sequence shown here is derived from an EMBL/GenBank/DDBJ whole genome shotgun (WGS) entry which is preliminary data.</text>
</comment>
<keyword evidence="2" id="KW-1185">Reference proteome</keyword>
<dbReference type="OrthoDB" id="10391881at2759"/>
<gene>
    <name evidence="1" type="ORF">FMUND_13432</name>
</gene>
<dbReference type="EMBL" id="JAAOAN010000615">
    <property type="protein sequence ID" value="KAF5702519.1"/>
    <property type="molecule type" value="Genomic_DNA"/>
</dbReference>
<name>A0A8H5XYW5_9HYPO</name>
<reference evidence="1 2" key="1">
    <citation type="submission" date="2020-05" db="EMBL/GenBank/DDBJ databases">
        <title>Identification and distribution of gene clusters putatively required for synthesis of sphingolipid metabolism inhibitors in phylogenetically diverse species of the filamentous fungus Fusarium.</title>
        <authorList>
            <person name="Kim H.-S."/>
            <person name="Busman M."/>
            <person name="Brown D.W."/>
            <person name="Divon H."/>
            <person name="Uhlig S."/>
            <person name="Proctor R.H."/>
        </authorList>
    </citation>
    <scope>NUCLEOTIDE SEQUENCE [LARGE SCALE GENOMIC DNA]</scope>
    <source>
        <strain evidence="1 2">NRRL 66235</strain>
    </source>
</reference>
<evidence type="ECO:0000313" key="2">
    <source>
        <dbReference type="Proteomes" id="UP000544331"/>
    </source>
</evidence>
<organism evidence="1 2">
    <name type="scientific">Fusarium mundagurra</name>
    <dbReference type="NCBI Taxonomy" id="1567541"/>
    <lineage>
        <taxon>Eukaryota</taxon>
        <taxon>Fungi</taxon>
        <taxon>Dikarya</taxon>
        <taxon>Ascomycota</taxon>
        <taxon>Pezizomycotina</taxon>
        <taxon>Sordariomycetes</taxon>
        <taxon>Hypocreomycetidae</taxon>
        <taxon>Hypocreales</taxon>
        <taxon>Nectriaceae</taxon>
        <taxon>Fusarium</taxon>
        <taxon>Fusarium fujikuroi species complex</taxon>
    </lineage>
</organism>
<dbReference type="Proteomes" id="UP000544331">
    <property type="component" value="Unassembled WGS sequence"/>
</dbReference>
<dbReference type="AlphaFoldDB" id="A0A8H5XYW5"/>
<protein>
    <submittedName>
        <fullName evidence="1">Uncharacterized protein</fullName>
    </submittedName>
</protein>
<proteinExistence type="predicted"/>
<evidence type="ECO:0000313" key="1">
    <source>
        <dbReference type="EMBL" id="KAF5702519.1"/>
    </source>
</evidence>
<sequence>MLNAADTDDKWNVYSPQLQAEIDAFVLSRPDKSSKESNELIAMPQLNRSKPFPNKNRSAIQSFLGNMVDKKNNTRKRKRNATAAEPTIPVIQAEHKGEKSLVATSTRLSESDRKALTASERAMFAGVSSKGTVAKIRTALNPQRDLIQECANECIVNLISIGTSYMAVLYDSAGPAVAIPLRPLWRIGRLVKKPAKQG</sequence>
<accession>A0A8H5XYW5</accession>